<evidence type="ECO:0000313" key="2">
    <source>
        <dbReference type="Proteomes" id="UP000190027"/>
    </source>
</evidence>
<sequence>MNKLAITVTLALEEESFEDAYLDFLLTVDGGYIHDSQYHWIDPVALASSAGHSGEFYIFTCNCGDPGCVGIDRGVMVTHGADEIVWRLRMPMGWPAEEELPDWAHEVELHFPRDEYVNIVESALQQAKALVRHWRSPGRLWPGPDLSVEELLALQAGTNSGMAAVSAGRFVH</sequence>
<dbReference type="RefSeq" id="WP_078716480.1">
    <property type="nucleotide sequence ID" value="NZ_FUYC01000003.1"/>
</dbReference>
<dbReference type="STRING" id="1121449.SAMN02745704_00893"/>
<evidence type="ECO:0000313" key="1">
    <source>
        <dbReference type="EMBL" id="SKA76883.1"/>
    </source>
</evidence>
<dbReference type="Proteomes" id="UP000190027">
    <property type="component" value="Unassembled WGS sequence"/>
</dbReference>
<reference evidence="1 2" key="1">
    <citation type="submission" date="2017-02" db="EMBL/GenBank/DDBJ databases">
        <authorList>
            <person name="Peterson S.W."/>
        </authorList>
    </citation>
    <scope>NUCLEOTIDE SEQUENCE [LARGE SCALE GENOMIC DNA]</scope>
    <source>
        <strain evidence="1 2">DSM 16080</strain>
    </source>
</reference>
<proteinExistence type="predicted"/>
<organism evidence="1 2">
    <name type="scientific">Paucidesulfovibrio gracilis DSM 16080</name>
    <dbReference type="NCBI Taxonomy" id="1121449"/>
    <lineage>
        <taxon>Bacteria</taxon>
        <taxon>Pseudomonadati</taxon>
        <taxon>Thermodesulfobacteriota</taxon>
        <taxon>Desulfovibrionia</taxon>
        <taxon>Desulfovibrionales</taxon>
        <taxon>Desulfovibrionaceae</taxon>
        <taxon>Paucidesulfovibrio</taxon>
    </lineage>
</organism>
<dbReference type="AlphaFoldDB" id="A0A1T4WHU3"/>
<dbReference type="OrthoDB" id="1148993at2"/>
<gene>
    <name evidence="1" type="ORF">SAMN02745704_00893</name>
</gene>
<name>A0A1T4WHU3_9BACT</name>
<accession>A0A1T4WHU3</accession>
<protein>
    <submittedName>
        <fullName evidence="1">Uncharacterized protein</fullName>
    </submittedName>
</protein>
<keyword evidence="2" id="KW-1185">Reference proteome</keyword>
<dbReference type="EMBL" id="FUYC01000003">
    <property type="protein sequence ID" value="SKA76883.1"/>
    <property type="molecule type" value="Genomic_DNA"/>
</dbReference>